<name>A0A381Q108_9ZZZZ</name>
<gene>
    <name evidence="5" type="ORF">METZ01_LOCUS25875</name>
</gene>
<dbReference type="EMBL" id="UINC01001165">
    <property type="protein sequence ID" value="SUZ73021.1"/>
    <property type="molecule type" value="Genomic_DNA"/>
</dbReference>
<dbReference type="Pfam" id="PF00889">
    <property type="entry name" value="EF_TS"/>
    <property type="match status" value="1"/>
</dbReference>
<reference evidence="5" key="1">
    <citation type="submission" date="2018-05" db="EMBL/GenBank/DDBJ databases">
        <authorList>
            <person name="Lanie J.A."/>
            <person name="Ng W.-L."/>
            <person name="Kazmierczak K.M."/>
            <person name="Andrzejewski T.M."/>
            <person name="Davidsen T.M."/>
            <person name="Wayne K.J."/>
            <person name="Tettelin H."/>
            <person name="Glass J.I."/>
            <person name="Rusch D."/>
            <person name="Podicherti R."/>
            <person name="Tsui H.-C.T."/>
            <person name="Winkler M.E."/>
        </authorList>
    </citation>
    <scope>NUCLEOTIDE SEQUENCE</scope>
</reference>
<accession>A0A381Q108</accession>
<evidence type="ECO:0000313" key="5">
    <source>
        <dbReference type="EMBL" id="SUZ73021.1"/>
    </source>
</evidence>
<dbReference type="SUPFAM" id="SSF46934">
    <property type="entry name" value="UBA-like"/>
    <property type="match status" value="1"/>
</dbReference>
<dbReference type="CDD" id="cd14275">
    <property type="entry name" value="UBA_EF-Ts"/>
    <property type="match status" value="1"/>
</dbReference>
<dbReference type="InterPro" id="IPR001816">
    <property type="entry name" value="Transl_elong_EFTs/EF1B"/>
</dbReference>
<dbReference type="InterPro" id="IPR018101">
    <property type="entry name" value="Transl_elong_Ts_CS"/>
</dbReference>
<evidence type="ECO:0000259" key="4">
    <source>
        <dbReference type="Pfam" id="PF00889"/>
    </source>
</evidence>
<dbReference type="SUPFAM" id="SSF54713">
    <property type="entry name" value="Elongation factor Ts (EF-Ts), dimerisation domain"/>
    <property type="match status" value="1"/>
</dbReference>
<sequence length="287" mass="32439">MSNKQKLENIKKLREITGVGFKDCKLAIDENNGDINKSIEYLRKKGIAKASKKMSRIAADGLVLIYEKNGMISAIEINSETDFVAKNKEFITFCKEISEINFKTRGDIKKIKSSIMKNKKTAEETLIALISKIGEKITLRRSKFFDNKGTNFSYVHNSLEKNIGKVVSVVKLEKNEKIDLKEIGSKLAMHIAASSPIAIDENEIGRDILNKEFEIIREEVKNSGKKGEMIEKIANGKLKKFVSDNTLLNQIWIMDTKKKVKEVLKSCSGEEEIKVLDFVRFKVGEGV</sequence>
<keyword evidence="2" id="KW-0251">Elongation factor</keyword>
<dbReference type="Gene3D" id="1.10.8.10">
    <property type="entry name" value="DNA helicase RuvA subunit, C-terminal domain"/>
    <property type="match status" value="1"/>
</dbReference>
<dbReference type="FunFam" id="1.10.8.10:FF:000001">
    <property type="entry name" value="Elongation factor Ts"/>
    <property type="match status" value="1"/>
</dbReference>
<comment type="similarity">
    <text evidence="1">Belongs to the EF-Ts family.</text>
</comment>
<dbReference type="InterPro" id="IPR014039">
    <property type="entry name" value="Transl_elong_EFTs/EF1B_dimer"/>
</dbReference>
<dbReference type="PANTHER" id="PTHR11741:SF0">
    <property type="entry name" value="ELONGATION FACTOR TS, MITOCHONDRIAL"/>
    <property type="match status" value="1"/>
</dbReference>
<protein>
    <recommendedName>
        <fullName evidence="4">Translation elongation factor EFTs/EF1B dimerisation domain-containing protein</fullName>
    </recommendedName>
</protein>
<keyword evidence="3" id="KW-0648">Protein biosynthesis</keyword>
<dbReference type="PROSITE" id="PS01127">
    <property type="entry name" value="EF_TS_2"/>
    <property type="match status" value="1"/>
</dbReference>
<dbReference type="HAMAP" id="MF_00050">
    <property type="entry name" value="EF_Ts"/>
    <property type="match status" value="1"/>
</dbReference>
<organism evidence="5">
    <name type="scientific">marine metagenome</name>
    <dbReference type="NCBI Taxonomy" id="408172"/>
    <lineage>
        <taxon>unclassified sequences</taxon>
        <taxon>metagenomes</taxon>
        <taxon>ecological metagenomes</taxon>
    </lineage>
</organism>
<dbReference type="GO" id="GO:0003746">
    <property type="term" value="F:translation elongation factor activity"/>
    <property type="evidence" value="ECO:0007669"/>
    <property type="project" value="UniProtKB-KW"/>
</dbReference>
<dbReference type="NCBIfam" id="TIGR00116">
    <property type="entry name" value="tsf"/>
    <property type="match status" value="1"/>
</dbReference>
<evidence type="ECO:0000256" key="2">
    <source>
        <dbReference type="ARBA" id="ARBA00022768"/>
    </source>
</evidence>
<evidence type="ECO:0000256" key="1">
    <source>
        <dbReference type="ARBA" id="ARBA00005532"/>
    </source>
</evidence>
<dbReference type="PANTHER" id="PTHR11741">
    <property type="entry name" value="ELONGATION FACTOR TS"/>
    <property type="match status" value="1"/>
</dbReference>
<evidence type="ECO:0000256" key="3">
    <source>
        <dbReference type="ARBA" id="ARBA00022917"/>
    </source>
</evidence>
<dbReference type="Gene3D" id="3.30.479.20">
    <property type="entry name" value="Elongation factor Ts, dimerisation domain"/>
    <property type="match status" value="2"/>
</dbReference>
<dbReference type="Gene3D" id="1.10.286.20">
    <property type="match status" value="1"/>
</dbReference>
<proteinExistence type="inferred from homology"/>
<dbReference type="InterPro" id="IPR036402">
    <property type="entry name" value="EF-Ts_dimer_sf"/>
</dbReference>
<dbReference type="InterPro" id="IPR009060">
    <property type="entry name" value="UBA-like_sf"/>
</dbReference>
<feature type="domain" description="Translation elongation factor EFTs/EF1B dimerisation" evidence="4">
    <location>
        <begin position="74"/>
        <end position="285"/>
    </location>
</feature>
<dbReference type="AlphaFoldDB" id="A0A381Q108"/>